<protein>
    <submittedName>
        <fullName evidence="5">Fic protein</fullName>
    </submittedName>
</protein>
<dbReference type="SUPFAM" id="SSF140931">
    <property type="entry name" value="Fic-like"/>
    <property type="match status" value="1"/>
</dbReference>
<keyword evidence="2" id="KW-0067">ATP-binding</keyword>
<dbReference type="STRING" id="3068.D8U312"/>
<dbReference type="AlphaFoldDB" id="D8U312"/>
<dbReference type="KEGG" id="vcn:VOLCADRAFT_93778"/>
<dbReference type="InterPro" id="IPR036597">
    <property type="entry name" value="Fido-like_dom_sf"/>
</dbReference>
<dbReference type="OrthoDB" id="536158at2759"/>
<keyword evidence="6" id="KW-1185">Reference proteome</keyword>
<evidence type="ECO:0000256" key="2">
    <source>
        <dbReference type="PIRSR" id="PIRSR640198-2"/>
    </source>
</evidence>
<dbReference type="Gene3D" id="1.10.3290.10">
    <property type="entry name" value="Fido-like domain"/>
    <property type="match status" value="1"/>
</dbReference>
<dbReference type="EMBL" id="GL378354">
    <property type="protein sequence ID" value="EFJ45900.1"/>
    <property type="molecule type" value="Genomic_DNA"/>
</dbReference>
<evidence type="ECO:0000256" key="3">
    <source>
        <dbReference type="PIRSR" id="PIRSR640198-3"/>
    </source>
</evidence>
<dbReference type="eggNOG" id="KOG3824">
    <property type="taxonomic scope" value="Eukaryota"/>
</dbReference>
<dbReference type="InParanoid" id="D8U312"/>
<evidence type="ECO:0000259" key="4">
    <source>
        <dbReference type="PROSITE" id="PS51459"/>
    </source>
</evidence>
<dbReference type="GeneID" id="9627791"/>
<dbReference type="Proteomes" id="UP000001058">
    <property type="component" value="Unassembled WGS sequence"/>
</dbReference>
<feature type="binding site" evidence="2">
    <location>
        <begin position="215"/>
        <end position="222"/>
    </location>
    <ligand>
        <name>ATP</name>
        <dbReference type="ChEBI" id="CHEBI:30616"/>
    </ligand>
</feature>
<dbReference type="Pfam" id="PF02661">
    <property type="entry name" value="Fic"/>
    <property type="match status" value="1"/>
</dbReference>
<feature type="site" description="Important for autoinhibition of adenylyltransferase activity" evidence="3">
    <location>
        <position position="65"/>
    </location>
</feature>
<evidence type="ECO:0000313" key="5">
    <source>
        <dbReference type="EMBL" id="EFJ45900.1"/>
    </source>
</evidence>
<reference evidence="5 6" key="1">
    <citation type="journal article" date="2010" name="Science">
        <title>Genomic analysis of organismal complexity in the multicellular green alga Volvox carteri.</title>
        <authorList>
            <person name="Prochnik S.E."/>
            <person name="Umen J."/>
            <person name="Nedelcu A.M."/>
            <person name="Hallmann A."/>
            <person name="Miller S.M."/>
            <person name="Nishii I."/>
            <person name="Ferris P."/>
            <person name="Kuo A."/>
            <person name="Mitros T."/>
            <person name="Fritz-Laylin L.K."/>
            <person name="Hellsten U."/>
            <person name="Chapman J."/>
            <person name="Simakov O."/>
            <person name="Rensing S.A."/>
            <person name="Terry A."/>
            <person name="Pangilinan J."/>
            <person name="Kapitonov V."/>
            <person name="Jurka J."/>
            <person name="Salamov A."/>
            <person name="Shapiro H."/>
            <person name="Schmutz J."/>
            <person name="Grimwood J."/>
            <person name="Lindquist E."/>
            <person name="Lucas S."/>
            <person name="Grigoriev I.V."/>
            <person name="Schmitt R."/>
            <person name="Kirk D."/>
            <person name="Rokhsar D.S."/>
        </authorList>
    </citation>
    <scope>NUCLEOTIDE SEQUENCE [LARGE SCALE GENOMIC DNA]</scope>
    <source>
        <strain evidence="6">f. Nagariensis / Eve</strain>
    </source>
</reference>
<feature type="active site" evidence="1">
    <location>
        <position position="211"/>
    </location>
</feature>
<proteinExistence type="predicted"/>
<name>D8U312_VOLCA</name>
<dbReference type="InterPro" id="IPR040198">
    <property type="entry name" value="Fido_containing"/>
</dbReference>
<dbReference type="PROSITE" id="PS51459">
    <property type="entry name" value="FIDO"/>
    <property type="match status" value="1"/>
</dbReference>
<dbReference type="PANTHER" id="PTHR13504">
    <property type="entry name" value="FIDO DOMAIN-CONTAINING PROTEIN DDB_G0283145"/>
    <property type="match status" value="1"/>
</dbReference>
<accession>D8U312</accession>
<organism evidence="6">
    <name type="scientific">Volvox carteri f. nagariensis</name>
    <dbReference type="NCBI Taxonomy" id="3068"/>
    <lineage>
        <taxon>Eukaryota</taxon>
        <taxon>Viridiplantae</taxon>
        <taxon>Chlorophyta</taxon>
        <taxon>core chlorophytes</taxon>
        <taxon>Chlorophyceae</taxon>
        <taxon>CS clade</taxon>
        <taxon>Chlamydomonadales</taxon>
        <taxon>Volvocaceae</taxon>
        <taxon>Volvox</taxon>
    </lineage>
</organism>
<dbReference type="InterPro" id="IPR003812">
    <property type="entry name" value="Fido"/>
</dbReference>
<dbReference type="RefSeq" id="XP_002952978.1">
    <property type="nucleotide sequence ID" value="XM_002952932.1"/>
</dbReference>
<evidence type="ECO:0000313" key="6">
    <source>
        <dbReference type="Proteomes" id="UP000001058"/>
    </source>
</evidence>
<keyword evidence="2" id="KW-0547">Nucleotide-binding</keyword>
<evidence type="ECO:0000256" key="1">
    <source>
        <dbReference type="PIRSR" id="PIRSR640198-1"/>
    </source>
</evidence>
<sequence>MLEFMSSNYYHCPWEEDSPERVWCMVQAYLRSLKEIPPDGIAAALLQDHIEWSVICSIFFSNQIEGAGLGLSNTASLVRKILQGQPLDPCLLYSSSGSSGKSTCEVVQHAAAFIFLKQHVVVEKKPLTPDIVLAAHKILMDGMVCEDGKPVNAGSYRDSLAHAGFHRFLHPELVQPSLVRLLANYNARAASETEDPFALAAWLSYEFVTIHPFEDGNGRMCRLLLNMVLLSHGVPFCSALGFSSGHRRAKQQYMNCIHKAQQHGGLPKRLAFVVLCSIRSSLAAFFETVRISASEEYPKDLAMLLVA</sequence>
<dbReference type="PANTHER" id="PTHR13504:SF38">
    <property type="entry name" value="FIDO DOMAIN-CONTAINING PROTEIN"/>
    <property type="match status" value="1"/>
</dbReference>
<feature type="domain" description="Fido" evidence="4">
    <location>
        <begin position="127"/>
        <end position="275"/>
    </location>
</feature>
<gene>
    <name evidence="5" type="ORF">VOLCADRAFT_93778</name>
</gene>
<dbReference type="GO" id="GO:0005524">
    <property type="term" value="F:ATP binding"/>
    <property type="evidence" value="ECO:0007669"/>
    <property type="project" value="UniProtKB-KW"/>
</dbReference>